<dbReference type="Gene3D" id="2.40.10.220">
    <property type="entry name" value="predicted glycosyltransferase like domains"/>
    <property type="match status" value="1"/>
</dbReference>
<evidence type="ECO:0000313" key="2">
    <source>
        <dbReference type="Proteomes" id="UP001589747"/>
    </source>
</evidence>
<protein>
    <submittedName>
        <fullName evidence="1">PilZ domain-containing protein</fullName>
    </submittedName>
</protein>
<dbReference type="RefSeq" id="WP_377502964.1">
    <property type="nucleotide sequence ID" value="NZ_JBHMDO010000055.1"/>
</dbReference>
<organism evidence="1 2">
    <name type="scientific">Paenibacillus aurantiacus</name>
    <dbReference type="NCBI Taxonomy" id="1936118"/>
    <lineage>
        <taxon>Bacteria</taxon>
        <taxon>Bacillati</taxon>
        <taxon>Bacillota</taxon>
        <taxon>Bacilli</taxon>
        <taxon>Bacillales</taxon>
        <taxon>Paenibacillaceae</taxon>
        <taxon>Paenibacillus</taxon>
    </lineage>
</organism>
<sequence>MTRASRVEQSGVYGKEMTTYPLQALLDSRTVVEKDGYVSTGLVTHVEGEMLEIEMSEFKSFHLGDPVHLTLYSPVGIQRLQSTVIAVAEGSLAVLLPPKSLAGLEEKREATRVEVRLDGKIQPSTQATGAEGADDIDEEPAAVFKTRNVSLSGIGFEAVHNVTLGIGEILPAVVSLGHELSCQLEIVRRELEGEYCFYGARFVGLNELQTRMLRAFLIREQVSNYYRIKEKRKSLERM</sequence>
<evidence type="ECO:0000313" key="1">
    <source>
        <dbReference type="EMBL" id="MFB9331019.1"/>
    </source>
</evidence>
<name>A0ABV5L0L4_9BACL</name>
<reference evidence="1 2" key="1">
    <citation type="submission" date="2024-09" db="EMBL/GenBank/DDBJ databases">
        <authorList>
            <person name="Sun Q."/>
            <person name="Mori K."/>
        </authorList>
    </citation>
    <scope>NUCLEOTIDE SEQUENCE [LARGE SCALE GENOMIC DNA]</scope>
    <source>
        <strain evidence="1 2">TISTR 2452</strain>
    </source>
</reference>
<dbReference type="EMBL" id="JBHMDO010000055">
    <property type="protein sequence ID" value="MFB9331019.1"/>
    <property type="molecule type" value="Genomic_DNA"/>
</dbReference>
<gene>
    <name evidence="1" type="ORF">ACFFSY_34195</name>
</gene>
<proteinExistence type="predicted"/>
<comment type="caution">
    <text evidence="1">The sequence shown here is derived from an EMBL/GenBank/DDBJ whole genome shotgun (WGS) entry which is preliminary data.</text>
</comment>
<accession>A0ABV5L0L4</accession>
<keyword evidence="2" id="KW-1185">Reference proteome</keyword>
<dbReference type="Proteomes" id="UP001589747">
    <property type="component" value="Unassembled WGS sequence"/>
</dbReference>